<protein>
    <submittedName>
        <fullName evidence="1">Uncharacterized protein (TIGR02001 family)</fullName>
    </submittedName>
</protein>
<proteinExistence type="predicted"/>
<sequence>MKSRNTTFTNATSSSTAFRCMQCCSTSAARVARGVRPSGLGDAPDRRGNCPAARAMAGVMALAMMGFAPAHAGVIGSVTLASDYIFRGVSQTNGDPAVQAGVEYAADSGVYAGAWGSNVSWLSDYGATGLAVSNSLELDVCAGYRGKLGERVSYDVGALYYGYPGDYPAGFNRPDTGEVYAGLTVAATDALSLGAKYSHAVTDLFGYVDSDGSGYLDVNATYALGGGWTLVAHGGEQWIEGNEAYEYADWKLGVSKAFDNGFSLGLAYTDTDADEALYTNGYGHDIAGSAVALSVSKGF</sequence>
<name>A0A562M1M5_9GAMM</name>
<dbReference type="Pfam" id="PF09694">
    <property type="entry name" value="Gcw_chp"/>
    <property type="match status" value="1"/>
</dbReference>
<accession>A0A562M1M5</accession>
<evidence type="ECO:0000313" key="2">
    <source>
        <dbReference type="Proteomes" id="UP000316471"/>
    </source>
</evidence>
<dbReference type="InterPro" id="IPR010239">
    <property type="entry name" value="CHP02001"/>
</dbReference>
<organism evidence="1 2">
    <name type="scientific">Aerolutibacter ruishenii</name>
    <dbReference type="NCBI Taxonomy" id="686800"/>
    <lineage>
        <taxon>Bacteria</taxon>
        <taxon>Pseudomonadati</taxon>
        <taxon>Pseudomonadota</taxon>
        <taxon>Gammaproteobacteria</taxon>
        <taxon>Lysobacterales</taxon>
        <taxon>Lysobacteraceae</taxon>
        <taxon>Aerolutibacter</taxon>
    </lineage>
</organism>
<evidence type="ECO:0000313" key="1">
    <source>
        <dbReference type="EMBL" id="TWI13511.1"/>
    </source>
</evidence>
<dbReference type="AlphaFoldDB" id="A0A562M1M5"/>
<gene>
    <name evidence="1" type="ORF">IP93_00673</name>
</gene>
<dbReference type="SUPFAM" id="SSF56935">
    <property type="entry name" value="Porins"/>
    <property type="match status" value="1"/>
</dbReference>
<comment type="caution">
    <text evidence="1">The sequence shown here is derived from an EMBL/GenBank/DDBJ whole genome shotgun (WGS) entry which is preliminary data.</text>
</comment>
<dbReference type="EMBL" id="VLKP01000002">
    <property type="protein sequence ID" value="TWI13511.1"/>
    <property type="molecule type" value="Genomic_DNA"/>
</dbReference>
<keyword evidence="2" id="KW-1185">Reference proteome</keyword>
<reference evidence="1 2" key="1">
    <citation type="journal article" date="2015" name="Stand. Genomic Sci.">
        <title>Genomic Encyclopedia of Bacterial and Archaeal Type Strains, Phase III: the genomes of soil and plant-associated and newly described type strains.</title>
        <authorList>
            <person name="Whitman W.B."/>
            <person name="Woyke T."/>
            <person name="Klenk H.P."/>
            <person name="Zhou Y."/>
            <person name="Lilburn T.G."/>
            <person name="Beck B.J."/>
            <person name="De Vos P."/>
            <person name="Vandamme P."/>
            <person name="Eisen J.A."/>
            <person name="Garrity G."/>
            <person name="Hugenholtz P."/>
            <person name="Kyrpides N.C."/>
        </authorList>
    </citation>
    <scope>NUCLEOTIDE SEQUENCE [LARGE SCALE GENOMIC DNA]</scope>
    <source>
        <strain evidence="1 2">CGMCC 1.10136</strain>
    </source>
</reference>
<dbReference type="Proteomes" id="UP000316471">
    <property type="component" value="Unassembled WGS sequence"/>
</dbReference>
<dbReference type="NCBIfam" id="TIGR02001">
    <property type="entry name" value="gcw_chp"/>
    <property type="match status" value="1"/>
</dbReference>